<evidence type="ECO:0000313" key="1">
    <source>
        <dbReference type="EMBL" id="JAT76794.1"/>
    </source>
</evidence>
<proteinExistence type="predicted"/>
<accession>A0A1D2AC78</accession>
<feature type="non-terminal residue" evidence="1">
    <location>
        <position position="1"/>
    </location>
</feature>
<dbReference type="AlphaFoldDB" id="A0A1D2AC78"/>
<gene>
    <name evidence="1" type="ORF">g.34778</name>
</gene>
<sequence length="123" mass="13610">EIARLNAPQTFVQCAKAERKLLIMERELERLAEVEAAATKHPALRLPSLLSILLGLYISWTLLRGLPLNGSLELPAIGWPVLRTALSKPGFRSLATWVLLSQRSVRLAVRGFADVAGVMRRLS</sequence>
<protein>
    <submittedName>
        <fullName evidence="1">Uncharacterized protein</fullName>
    </submittedName>
</protein>
<organism evidence="1">
    <name type="scientific">Auxenochlorella protothecoides</name>
    <name type="common">Green microalga</name>
    <name type="synonym">Chlorella protothecoides</name>
    <dbReference type="NCBI Taxonomy" id="3075"/>
    <lineage>
        <taxon>Eukaryota</taxon>
        <taxon>Viridiplantae</taxon>
        <taxon>Chlorophyta</taxon>
        <taxon>core chlorophytes</taxon>
        <taxon>Trebouxiophyceae</taxon>
        <taxon>Chlorellales</taxon>
        <taxon>Chlorellaceae</taxon>
        <taxon>Auxenochlorella</taxon>
    </lineage>
</organism>
<dbReference type="EMBL" id="GDKF01001828">
    <property type="protein sequence ID" value="JAT76794.1"/>
    <property type="molecule type" value="Transcribed_RNA"/>
</dbReference>
<name>A0A1D2AC78_AUXPR</name>
<reference evidence="1" key="1">
    <citation type="submission" date="2015-08" db="EMBL/GenBank/DDBJ databases">
        <authorList>
            <person name="Babu N.S."/>
            <person name="Beckwith C.J."/>
            <person name="Beseler K.G."/>
            <person name="Brison A."/>
            <person name="Carone J.V."/>
            <person name="Caskin T.P."/>
            <person name="Diamond M."/>
            <person name="Durham M.E."/>
            <person name="Foxe J.M."/>
            <person name="Go M."/>
            <person name="Henderson B.A."/>
            <person name="Jones I.B."/>
            <person name="McGettigan J.A."/>
            <person name="Micheletti S.J."/>
            <person name="Nasrallah M.E."/>
            <person name="Ortiz D."/>
            <person name="Piller C.R."/>
            <person name="Privatt S.R."/>
            <person name="Schneider S.L."/>
            <person name="Sharp S."/>
            <person name="Smith T.C."/>
            <person name="Stanton J.D."/>
            <person name="Ullery H.E."/>
            <person name="Wilson R.J."/>
            <person name="Serrano M.G."/>
            <person name="Buck G."/>
            <person name="Lee V."/>
            <person name="Wang Y."/>
            <person name="Carvalho R."/>
            <person name="Voegtly L."/>
            <person name="Shi R."/>
            <person name="Duckworth R."/>
            <person name="Johnson A."/>
            <person name="Loviza R."/>
            <person name="Walstead R."/>
            <person name="Shah Z."/>
            <person name="Kiflezghi M."/>
            <person name="Wade K."/>
            <person name="Ball S.L."/>
            <person name="Bradley K.W."/>
            <person name="Asai D.J."/>
            <person name="Bowman C.A."/>
            <person name="Russell D.A."/>
            <person name="Pope W.H."/>
            <person name="Jacobs-Sera D."/>
            <person name="Hendrix R.W."/>
            <person name="Hatfull G.F."/>
        </authorList>
    </citation>
    <scope>NUCLEOTIDE SEQUENCE</scope>
</reference>